<reference evidence="1" key="2">
    <citation type="submission" date="2022-01" db="EMBL/GenBank/DDBJ databases">
        <authorList>
            <person name="Yamashiro T."/>
            <person name="Shiraishi A."/>
            <person name="Satake H."/>
            <person name="Nakayama K."/>
        </authorList>
    </citation>
    <scope>NUCLEOTIDE SEQUENCE</scope>
</reference>
<dbReference type="EMBL" id="BQNB010013669">
    <property type="protein sequence ID" value="GJT18829.1"/>
    <property type="molecule type" value="Genomic_DNA"/>
</dbReference>
<organism evidence="1 2">
    <name type="scientific">Tanacetum coccineum</name>
    <dbReference type="NCBI Taxonomy" id="301880"/>
    <lineage>
        <taxon>Eukaryota</taxon>
        <taxon>Viridiplantae</taxon>
        <taxon>Streptophyta</taxon>
        <taxon>Embryophyta</taxon>
        <taxon>Tracheophyta</taxon>
        <taxon>Spermatophyta</taxon>
        <taxon>Magnoliopsida</taxon>
        <taxon>eudicotyledons</taxon>
        <taxon>Gunneridae</taxon>
        <taxon>Pentapetalae</taxon>
        <taxon>asterids</taxon>
        <taxon>campanulids</taxon>
        <taxon>Asterales</taxon>
        <taxon>Asteraceae</taxon>
        <taxon>Asteroideae</taxon>
        <taxon>Anthemideae</taxon>
        <taxon>Anthemidinae</taxon>
        <taxon>Tanacetum</taxon>
    </lineage>
</organism>
<protein>
    <submittedName>
        <fullName evidence="1">Uncharacterized protein</fullName>
    </submittedName>
</protein>
<evidence type="ECO:0000313" key="2">
    <source>
        <dbReference type="Proteomes" id="UP001151760"/>
    </source>
</evidence>
<comment type="caution">
    <text evidence="1">The sequence shown here is derived from an EMBL/GenBank/DDBJ whole genome shotgun (WGS) entry which is preliminary data.</text>
</comment>
<sequence>MKDVFVSVENNLDETLKQNEFLKDRLLEASLAKDVKNLVITSCVKIRNKDLYDEIERISKVSKDVSNESKTANMYANICIEVTQELLKIIVELEKDLSKFEAKNIVLKSHFSTRARGGGEVQNRGEWGHWEDRACVYEGEDAFKPFIFLFSALPEASAVDYTSQFDDQFEVSC</sequence>
<keyword evidence="2" id="KW-1185">Reference proteome</keyword>
<name>A0ABQ5BX64_9ASTR</name>
<dbReference type="Proteomes" id="UP001151760">
    <property type="component" value="Unassembled WGS sequence"/>
</dbReference>
<evidence type="ECO:0000313" key="1">
    <source>
        <dbReference type="EMBL" id="GJT18829.1"/>
    </source>
</evidence>
<accession>A0ABQ5BX64</accession>
<reference evidence="1" key="1">
    <citation type="journal article" date="2022" name="Int. J. Mol. Sci.">
        <title>Draft Genome of Tanacetum Coccineum: Genomic Comparison of Closely Related Tanacetum-Family Plants.</title>
        <authorList>
            <person name="Yamashiro T."/>
            <person name="Shiraishi A."/>
            <person name="Nakayama K."/>
            <person name="Satake H."/>
        </authorList>
    </citation>
    <scope>NUCLEOTIDE SEQUENCE</scope>
</reference>
<proteinExistence type="predicted"/>
<gene>
    <name evidence="1" type="ORF">Tco_0877535</name>
</gene>